<name>A0A175YKH6_DAUCS</name>
<keyword evidence="1" id="KW-0479">Metal-binding</keyword>
<feature type="domain" description="Phorbol-ester/DAG-type" evidence="5">
    <location>
        <begin position="476"/>
        <end position="520"/>
    </location>
</feature>
<dbReference type="Pfam" id="PF03107">
    <property type="entry name" value="C1_2"/>
    <property type="match status" value="3"/>
</dbReference>
<gene>
    <name evidence="6" type="ORF">DCAR_028605</name>
</gene>
<dbReference type="PROSITE" id="PS00028">
    <property type="entry name" value="ZINC_FINGER_C2H2_1"/>
    <property type="match status" value="1"/>
</dbReference>
<evidence type="ECO:0000256" key="3">
    <source>
        <dbReference type="ARBA" id="ARBA00022771"/>
    </source>
</evidence>
<dbReference type="EMBL" id="LNRQ01000008">
    <property type="protein sequence ID" value="KZM83973.1"/>
    <property type="molecule type" value="Genomic_DNA"/>
</dbReference>
<proteinExistence type="predicted"/>
<protein>
    <recommendedName>
        <fullName evidence="5">Phorbol-ester/DAG-type domain-containing protein</fullName>
    </recommendedName>
</protein>
<sequence length="520" mass="59690">MAELKHFFHEHKLILNEAEPVIGKEVECVGCRRPINKLIDAFYKCNNSLIDSSPSSDCVGFYMHKTCSELPSTFTRPLFPKQPLSLFALPYRKQNFFPCDACDSESQCFMYCSESSANWTNSEFLVCLKCVISELKSQEERNRYHPGHDHPLTLVQSPALFLVNDMNDEADWGHSNLMHFPAHDEASLHKAMQQCIMKVANAHQHDSAIAEPSPYIKHWAHRHQLALRNKNATTSTPNLSCKLAETEILICDGCIKPISLLDELFYECNSCNFFLHRSCSQFPEEFEHHLAGKLGREFGREDHELDGLHCKAGCGLVGNGIFMTNKTASLDICCASLPRMIKHEAHRHPLSQLKNPDDFFCKACLDQPETNEETIMYGCERCKFYFHIGCVIRPHLMNHRWDPHPLYLILSPKNVADHPHEFECELCSLQINPSSWFYHCNICDLSFHTDCIDPDDWLSNIKFGANDIYSDKHPHPHGLTFIFNKKKRNCNLCGKDARDMLALECSPCKYLVHEECFDED</sequence>
<dbReference type="Gramene" id="KZM83973">
    <property type="protein sequence ID" value="KZM83973"/>
    <property type="gene ID" value="DCAR_028605"/>
</dbReference>
<dbReference type="GO" id="GO:0008270">
    <property type="term" value="F:zinc ion binding"/>
    <property type="evidence" value="ECO:0007669"/>
    <property type="project" value="UniProtKB-KW"/>
</dbReference>
<dbReference type="PANTHER" id="PTHR32410:SF216">
    <property type="entry name" value="PHORBOL-ESTER_DAG-TYPE DOMAIN-CONTAINING PROTEIN"/>
    <property type="match status" value="1"/>
</dbReference>
<dbReference type="InterPro" id="IPR004146">
    <property type="entry name" value="DC1"/>
</dbReference>
<dbReference type="PROSITE" id="PS50081">
    <property type="entry name" value="ZF_DAG_PE_2"/>
    <property type="match status" value="1"/>
</dbReference>
<evidence type="ECO:0000313" key="6">
    <source>
        <dbReference type="EMBL" id="KZM83973.1"/>
    </source>
</evidence>
<evidence type="ECO:0000256" key="4">
    <source>
        <dbReference type="ARBA" id="ARBA00022833"/>
    </source>
</evidence>
<dbReference type="InterPro" id="IPR013087">
    <property type="entry name" value="Znf_C2H2_type"/>
</dbReference>
<comment type="caution">
    <text evidence="6">The sequence shown here is derived from an EMBL/GenBank/DDBJ whole genome shotgun (WGS) entry which is preliminary data.</text>
</comment>
<keyword evidence="3" id="KW-0863">Zinc-finger</keyword>
<evidence type="ECO:0000256" key="1">
    <source>
        <dbReference type="ARBA" id="ARBA00022723"/>
    </source>
</evidence>
<dbReference type="SUPFAM" id="SSF57889">
    <property type="entry name" value="Cysteine-rich domain"/>
    <property type="match status" value="3"/>
</dbReference>
<accession>A0A175YKH6</accession>
<organism evidence="6">
    <name type="scientific">Daucus carota subsp. sativus</name>
    <name type="common">Carrot</name>
    <dbReference type="NCBI Taxonomy" id="79200"/>
    <lineage>
        <taxon>Eukaryota</taxon>
        <taxon>Viridiplantae</taxon>
        <taxon>Streptophyta</taxon>
        <taxon>Embryophyta</taxon>
        <taxon>Tracheophyta</taxon>
        <taxon>Spermatophyta</taxon>
        <taxon>Magnoliopsida</taxon>
        <taxon>eudicotyledons</taxon>
        <taxon>Gunneridae</taxon>
        <taxon>Pentapetalae</taxon>
        <taxon>asterids</taxon>
        <taxon>campanulids</taxon>
        <taxon>Apiales</taxon>
        <taxon>Apiaceae</taxon>
        <taxon>Apioideae</taxon>
        <taxon>Scandiceae</taxon>
        <taxon>Daucinae</taxon>
        <taxon>Daucus</taxon>
        <taxon>Daucus sect. Daucus</taxon>
    </lineage>
</organism>
<dbReference type="InterPro" id="IPR046349">
    <property type="entry name" value="C1-like_sf"/>
</dbReference>
<evidence type="ECO:0000256" key="2">
    <source>
        <dbReference type="ARBA" id="ARBA00022737"/>
    </source>
</evidence>
<dbReference type="SMART" id="SM00249">
    <property type="entry name" value="PHD"/>
    <property type="match status" value="2"/>
</dbReference>
<dbReference type="InterPro" id="IPR002219">
    <property type="entry name" value="PKC_DAG/PE"/>
</dbReference>
<evidence type="ECO:0000259" key="5">
    <source>
        <dbReference type="PROSITE" id="PS50081"/>
    </source>
</evidence>
<dbReference type="PANTHER" id="PTHR32410">
    <property type="entry name" value="CYSTEINE/HISTIDINE-RICH C1 DOMAIN FAMILY PROTEIN"/>
    <property type="match status" value="1"/>
</dbReference>
<dbReference type="InterPro" id="IPR053192">
    <property type="entry name" value="Vacuole_Formation_Reg"/>
</dbReference>
<dbReference type="InterPro" id="IPR001965">
    <property type="entry name" value="Znf_PHD"/>
</dbReference>
<reference evidence="6" key="1">
    <citation type="journal article" date="2016" name="Nat. Genet.">
        <title>A high-quality carrot genome assembly provides new insights into carotenoid accumulation and asterid genome evolution.</title>
        <authorList>
            <person name="Iorizzo M."/>
            <person name="Ellison S."/>
            <person name="Senalik D."/>
            <person name="Zeng P."/>
            <person name="Satapoomin P."/>
            <person name="Huang J."/>
            <person name="Bowman M."/>
            <person name="Iovene M."/>
            <person name="Sanseverino W."/>
            <person name="Cavagnaro P."/>
            <person name="Yildiz M."/>
            <person name="Macko-Podgorni A."/>
            <person name="Moranska E."/>
            <person name="Grzebelus E."/>
            <person name="Grzebelus D."/>
            <person name="Ashrafi H."/>
            <person name="Zheng Z."/>
            <person name="Cheng S."/>
            <person name="Spooner D."/>
            <person name="Van Deynze A."/>
            <person name="Simon P."/>
        </authorList>
    </citation>
    <scope>NUCLEOTIDE SEQUENCE [LARGE SCALE GENOMIC DNA]</scope>
    <source>
        <tissue evidence="6">Leaf</tissue>
    </source>
</reference>
<dbReference type="AlphaFoldDB" id="A0A175YKH6"/>
<keyword evidence="4" id="KW-0862">Zinc</keyword>
<keyword evidence="2" id="KW-0677">Repeat</keyword>